<dbReference type="Proteomes" id="UP000015454">
    <property type="component" value="Unassembled WGS sequence"/>
</dbReference>
<dbReference type="RefSeq" id="WP_010571006.1">
    <property type="nucleotide sequence ID" value="NZ_AHMO02000008.1"/>
</dbReference>
<gene>
    <name evidence="1" type="ORF">LEP1GSC050_2806</name>
</gene>
<protein>
    <submittedName>
        <fullName evidence="1">Uncharacterized protein</fullName>
    </submittedName>
</protein>
<dbReference type="NCBIfam" id="NF047513">
    <property type="entry name" value="LIC_13246_fam"/>
    <property type="match status" value="1"/>
</dbReference>
<dbReference type="OrthoDB" id="329464at2"/>
<evidence type="ECO:0000313" key="1">
    <source>
        <dbReference type="EMBL" id="EQA45278.1"/>
    </source>
</evidence>
<name>T0GIR3_9LEPT</name>
<sequence length="136" mass="16013">MQINTWKEIDAIGIDKFKKILESLITYYETALGRQDDPIRVFQKKLLIAPNIRIFCKSLGLNNYEYFVQAHLISNEDKIHKWTWVHIDGIQRERDEFKNRGISDHPAFHITNLTDIYNENSAAIDDLTMLDLDETM</sequence>
<proteinExistence type="predicted"/>
<reference evidence="1" key="1">
    <citation type="submission" date="2013-05" db="EMBL/GenBank/DDBJ databases">
        <authorList>
            <person name="Harkins D.M."/>
            <person name="Durkin A.S."/>
            <person name="Brinkac L.M."/>
            <person name="Haft D.H."/>
            <person name="Selengut J.D."/>
            <person name="Sanka R."/>
            <person name="DePew J."/>
            <person name="Purushe J."/>
            <person name="Hartskeerl R.A."/>
            <person name="Ahmed A."/>
            <person name="van der Linden H."/>
            <person name="Goris M.G.A."/>
            <person name="Vinetz J.M."/>
            <person name="Sutton G.G."/>
            <person name="Nierman W.C."/>
            <person name="Fouts D.E."/>
        </authorList>
    </citation>
    <scope>NUCLEOTIDE SEQUENCE [LARGE SCALE GENOMIC DNA]</scope>
    <source>
        <strain evidence="1">5399</strain>
    </source>
</reference>
<keyword evidence="2" id="KW-1185">Reference proteome</keyword>
<accession>T0GIR3</accession>
<organism evidence="1 2">
    <name type="scientific">Leptospira broomii serovar Hurstbridge str. 5399</name>
    <dbReference type="NCBI Taxonomy" id="1049789"/>
    <lineage>
        <taxon>Bacteria</taxon>
        <taxon>Pseudomonadati</taxon>
        <taxon>Spirochaetota</taxon>
        <taxon>Spirochaetia</taxon>
        <taxon>Leptospirales</taxon>
        <taxon>Leptospiraceae</taxon>
        <taxon>Leptospira</taxon>
    </lineage>
</organism>
<dbReference type="EMBL" id="AHMO02000008">
    <property type="protein sequence ID" value="EQA45278.1"/>
    <property type="molecule type" value="Genomic_DNA"/>
</dbReference>
<dbReference type="AlphaFoldDB" id="T0GIR3"/>
<evidence type="ECO:0000313" key="2">
    <source>
        <dbReference type="Proteomes" id="UP000015454"/>
    </source>
</evidence>
<comment type="caution">
    <text evidence="1">The sequence shown here is derived from an EMBL/GenBank/DDBJ whole genome shotgun (WGS) entry which is preliminary data.</text>
</comment>
<dbReference type="STRING" id="1049789.LEP1GSC050_2806"/>